<dbReference type="RefSeq" id="WP_416342314.1">
    <property type="nucleotide sequence ID" value="NZ_JALQCY010000001.1"/>
</dbReference>
<evidence type="ECO:0000256" key="3">
    <source>
        <dbReference type="ARBA" id="ARBA00022741"/>
    </source>
</evidence>
<evidence type="ECO:0000259" key="5">
    <source>
        <dbReference type="PROSITE" id="PS50893"/>
    </source>
</evidence>
<reference evidence="6 7" key="1">
    <citation type="submission" date="2022-02" db="EMBL/GenBank/DDBJ databases">
        <title>The car tank lid bacteriome: a reservoir of bacteria with potential in bioremediation of fuel.</title>
        <authorList>
            <person name="Vidal-Verdu A."/>
            <person name="Gomez-Martinez D."/>
            <person name="Latorre-Perez A."/>
            <person name="Pereto J."/>
            <person name="Porcar M."/>
        </authorList>
    </citation>
    <scope>NUCLEOTIDE SEQUENCE [LARGE SCALE GENOMIC DNA]</scope>
    <source>
        <strain evidence="6 7">4D.3</strain>
    </source>
</reference>
<dbReference type="GO" id="GO:0005524">
    <property type="term" value="F:ATP binding"/>
    <property type="evidence" value="ECO:0007669"/>
    <property type="project" value="UniProtKB-KW"/>
</dbReference>
<sequence length="521" mass="55993">MTPAAGPADRAAPVVEMYGITVERSGVLVLDDVDLTLRPGEVHALMGENGAGKSTLIGALTGTVPIRSGDVLVDGEPRTPESVARSRAEGIATVFQESRLSPHLTVAENVMIGHEVRRWYGIDWARTREHASAALATLGLEDVDPRAPLEALSPATKQLVAVARAIVLEPRVLVLDEPTSSLDEAEAARLLGVVRRLRDQGVAVLFVSHFLEQVFEVSDRMTVLRGGRVVGEFRTAEVERAELISKMIGEDIDALQALRSQRLAHHYAGSGEATLRATSVGRRGTLEPTDVDLSRGEVVGFAGLRGSGRTELGRLMSGVERPDSGELWLDGVRVQLRTPGAALRHRIAMSSENLREDGIVAGLTARENIVLALQALRGWSRPLSRGEQDAVVDTYLDALRLSPDDLDRPAGELSGGTQQKVLLARLLATRPHVLILDEPTRGIDIGAKLDIQRRVAALAGDGVAVVFISSQLEEVVRLADRIVVLKDREKIGELSNGPGVTVDTIVEMIAAELDELDDEGS</sequence>
<dbReference type="InterPro" id="IPR003593">
    <property type="entry name" value="AAA+_ATPase"/>
</dbReference>
<proteinExistence type="predicted"/>
<dbReference type="EMBL" id="JALQCY010000001">
    <property type="protein sequence ID" value="MCK9792440.1"/>
    <property type="molecule type" value="Genomic_DNA"/>
</dbReference>
<feature type="domain" description="ABC transporter" evidence="5">
    <location>
        <begin position="258"/>
        <end position="512"/>
    </location>
</feature>
<dbReference type="SMART" id="SM00382">
    <property type="entry name" value="AAA"/>
    <property type="match status" value="2"/>
</dbReference>
<evidence type="ECO:0000256" key="4">
    <source>
        <dbReference type="ARBA" id="ARBA00022840"/>
    </source>
</evidence>
<gene>
    <name evidence="6" type="ORF">M1843_01605</name>
</gene>
<keyword evidence="2" id="KW-0677">Repeat</keyword>
<dbReference type="PANTHER" id="PTHR43790">
    <property type="entry name" value="CARBOHYDRATE TRANSPORT ATP-BINDING PROTEIN MG119-RELATED"/>
    <property type="match status" value="1"/>
</dbReference>
<accession>A0ABT0IYV9</accession>
<evidence type="ECO:0000313" key="7">
    <source>
        <dbReference type="Proteomes" id="UP001651050"/>
    </source>
</evidence>
<dbReference type="Gene3D" id="3.40.50.300">
    <property type="entry name" value="P-loop containing nucleotide triphosphate hydrolases"/>
    <property type="match status" value="2"/>
</dbReference>
<feature type="domain" description="ABC transporter" evidence="5">
    <location>
        <begin position="15"/>
        <end position="251"/>
    </location>
</feature>
<dbReference type="InterPro" id="IPR003439">
    <property type="entry name" value="ABC_transporter-like_ATP-bd"/>
</dbReference>
<dbReference type="SUPFAM" id="SSF52540">
    <property type="entry name" value="P-loop containing nucleoside triphosphate hydrolases"/>
    <property type="match status" value="2"/>
</dbReference>
<name>A0ABT0IYV9_9MICO</name>
<dbReference type="InterPro" id="IPR050107">
    <property type="entry name" value="ABC_carbohydrate_import_ATPase"/>
</dbReference>
<keyword evidence="7" id="KW-1185">Reference proteome</keyword>
<dbReference type="CDD" id="cd03215">
    <property type="entry name" value="ABC_Carb_Monos_II"/>
    <property type="match status" value="1"/>
</dbReference>
<organism evidence="6 7">
    <name type="scientific">Isoptericola peretonis</name>
    <dbReference type="NCBI Taxonomy" id="2918523"/>
    <lineage>
        <taxon>Bacteria</taxon>
        <taxon>Bacillati</taxon>
        <taxon>Actinomycetota</taxon>
        <taxon>Actinomycetes</taxon>
        <taxon>Micrococcales</taxon>
        <taxon>Promicromonosporaceae</taxon>
        <taxon>Isoptericola</taxon>
    </lineage>
</organism>
<keyword evidence="3" id="KW-0547">Nucleotide-binding</keyword>
<keyword evidence="1" id="KW-0813">Transport</keyword>
<evidence type="ECO:0000256" key="1">
    <source>
        <dbReference type="ARBA" id="ARBA00022448"/>
    </source>
</evidence>
<dbReference type="InterPro" id="IPR027417">
    <property type="entry name" value="P-loop_NTPase"/>
</dbReference>
<dbReference type="Pfam" id="PF00005">
    <property type="entry name" value="ABC_tran"/>
    <property type="match status" value="2"/>
</dbReference>
<evidence type="ECO:0000256" key="2">
    <source>
        <dbReference type="ARBA" id="ARBA00022737"/>
    </source>
</evidence>
<dbReference type="PANTHER" id="PTHR43790:SF9">
    <property type="entry name" value="GALACTOFURANOSE TRANSPORTER ATP-BINDING PROTEIN YTFR"/>
    <property type="match status" value="1"/>
</dbReference>
<protein>
    <submittedName>
        <fullName evidence="6">Sugar ABC transporter ATP-binding protein</fullName>
    </submittedName>
</protein>
<dbReference type="Proteomes" id="UP001651050">
    <property type="component" value="Unassembled WGS sequence"/>
</dbReference>
<keyword evidence="4 6" id="KW-0067">ATP-binding</keyword>
<dbReference type="PROSITE" id="PS50893">
    <property type="entry name" value="ABC_TRANSPORTER_2"/>
    <property type="match status" value="2"/>
</dbReference>
<dbReference type="CDD" id="cd03216">
    <property type="entry name" value="ABC_Carb_Monos_I"/>
    <property type="match status" value="1"/>
</dbReference>
<comment type="caution">
    <text evidence="6">The sequence shown here is derived from an EMBL/GenBank/DDBJ whole genome shotgun (WGS) entry which is preliminary data.</text>
</comment>
<evidence type="ECO:0000313" key="6">
    <source>
        <dbReference type="EMBL" id="MCK9792440.1"/>
    </source>
</evidence>